<dbReference type="RefSeq" id="WP_093750671.1">
    <property type="nucleotide sequence ID" value="NZ_BSYN01000002.1"/>
</dbReference>
<feature type="compositionally biased region" description="Basic and acidic residues" evidence="1">
    <location>
        <begin position="56"/>
        <end position="67"/>
    </location>
</feature>
<protein>
    <submittedName>
        <fullName evidence="2">Uncharacterized protein</fullName>
    </submittedName>
</protein>
<gene>
    <name evidence="2" type="ORF">SAMN05660923_00563</name>
</gene>
<sequence length="125" mass="13759">MSATIDQSLIFATREAINDAVKAFAGEGNTKTVKELDDTVKTHLAKKATQEQDGYMTKEDKTKSDGIEEGARKLENVENIKQIPISGGVFTVLSKAYPNTLHNIAQLRNAIISPNDTNVNWRNLV</sequence>
<feature type="region of interest" description="Disordered" evidence="1">
    <location>
        <begin position="47"/>
        <end position="67"/>
    </location>
</feature>
<evidence type="ECO:0000313" key="2">
    <source>
        <dbReference type="EMBL" id="SDW35822.1"/>
    </source>
</evidence>
<keyword evidence="3" id="KW-1185">Reference proteome</keyword>
<evidence type="ECO:0000256" key="1">
    <source>
        <dbReference type="SAM" id="MobiDB-lite"/>
    </source>
</evidence>
<proteinExistence type="predicted"/>
<accession>A0A1H2SW41</accession>
<dbReference type="OrthoDB" id="2609750at2"/>
<dbReference type="AlphaFoldDB" id="A0A1H2SW41"/>
<reference evidence="2 3" key="1">
    <citation type="submission" date="2016-10" db="EMBL/GenBank/DDBJ databases">
        <authorList>
            <person name="de Groot N.N."/>
        </authorList>
    </citation>
    <scope>NUCLEOTIDE SEQUENCE [LARGE SCALE GENOMIC DNA]</scope>
    <source>
        <strain evidence="2 3">DSM 23310</strain>
    </source>
</reference>
<evidence type="ECO:0000313" key="3">
    <source>
        <dbReference type="Proteomes" id="UP000198828"/>
    </source>
</evidence>
<organism evidence="2 3">
    <name type="scientific">Tepidimicrobium xylanilyticum</name>
    <dbReference type="NCBI Taxonomy" id="1123352"/>
    <lineage>
        <taxon>Bacteria</taxon>
        <taxon>Bacillati</taxon>
        <taxon>Bacillota</taxon>
        <taxon>Tissierellia</taxon>
        <taxon>Tissierellales</taxon>
        <taxon>Tepidimicrobiaceae</taxon>
        <taxon>Tepidimicrobium</taxon>
    </lineage>
</organism>
<dbReference type="EMBL" id="FNNG01000002">
    <property type="protein sequence ID" value="SDW35822.1"/>
    <property type="molecule type" value="Genomic_DNA"/>
</dbReference>
<name>A0A1H2SW41_9FIRM</name>
<dbReference type="Proteomes" id="UP000198828">
    <property type="component" value="Unassembled WGS sequence"/>
</dbReference>